<evidence type="ECO:0000313" key="13">
    <source>
        <dbReference type="Proteomes" id="UP000470384"/>
    </source>
</evidence>
<dbReference type="GO" id="GO:0000105">
    <property type="term" value="P:L-histidine biosynthetic process"/>
    <property type="evidence" value="ECO:0007669"/>
    <property type="project" value="UniProtKB-UniRule"/>
</dbReference>
<dbReference type="InterPro" id="IPR021130">
    <property type="entry name" value="PRib-ATP_PPHydrolase-like"/>
</dbReference>
<evidence type="ECO:0000313" key="12">
    <source>
        <dbReference type="EMBL" id="NBG95121.1"/>
    </source>
</evidence>
<dbReference type="PANTHER" id="PTHR42945:SF9">
    <property type="entry name" value="HISTIDINE BIOSYNTHESIS BIFUNCTIONAL PROTEIN HISIE"/>
    <property type="match status" value="1"/>
</dbReference>
<keyword evidence="8 11" id="KW-0378">Hydrolase</keyword>
<gene>
    <name evidence="11" type="primary">hisE</name>
    <name evidence="12" type="ORF">GTQ45_05190</name>
</gene>
<evidence type="ECO:0000256" key="6">
    <source>
        <dbReference type="ARBA" id="ARBA00022605"/>
    </source>
</evidence>
<dbReference type="EC" id="3.6.1.31" evidence="11"/>
<evidence type="ECO:0000256" key="4">
    <source>
        <dbReference type="ARBA" id="ARBA00009392"/>
    </source>
</evidence>
<dbReference type="Proteomes" id="UP000470384">
    <property type="component" value="Unassembled WGS sequence"/>
</dbReference>
<evidence type="ECO:0000256" key="8">
    <source>
        <dbReference type="ARBA" id="ARBA00022801"/>
    </source>
</evidence>
<dbReference type="EMBL" id="WXYQ01000004">
    <property type="protein sequence ID" value="NBG95121.1"/>
    <property type="molecule type" value="Genomic_DNA"/>
</dbReference>
<evidence type="ECO:0000256" key="3">
    <source>
        <dbReference type="ARBA" id="ARBA00005204"/>
    </source>
</evidence>
<comment type="subcellular location">
    <subcellularLocation>
        <location evidence="2 11">Cytoplasm</location>
    </subcellularLocation>
</comment>
<dbReference type="NCBIfam" id="NF001611">
    <property type="entry name" value="PRK00400.1-3"/>
    <property type="match status" value="1"/>
</dbReference>
<evidence type="ECO:0000256" key="11">
    <source>
        <dbReference type="HAMAP-Rule" id="MF_01020"/>
    </source>
</evidence>
<comment type="caution">
    <text evidence="12">The sequence shown here is derived from an EMBL/GenBank/DDBJ whole genome shotgun (WGS) entry which is preliminary data.</text>
</comment>
<dbReference type="SUPFAM" id="SSF101386">
    <property type="entry name" value="all-alpha NTP pyrophosphatases"/>
    <property type="match status" value="1"/>
</dbReference>
<evidence type="ECO:0000256" key="5">
    <source>
        <dbReference type="ARBA" id="ARBA00022490"/>
    </source>
</evidence>
<dbReference type="AlphaFoldDB" id="A0A845QAK7"/>
<comment type="catalytic activity">
    <reaction evidence="1 11">
        <text>1-(5-phospho-beta-D-ribosyl)-ATP + H2O = 1-(5-phospho-beta-D-ribosyl)-5'-AMP + diphosphate + H(+)</text>
        <dbReference type="Rhea" id="RHEA:22828"/>
        <dbReference type="ChEBI" id="CHEBI:15377"/>
        <dbReference type="ChEBI" id="CHEBI:15378"/>
        <dbReference type="ChEBI" id="CHEBI:33019"/>
        <dbReference type="ChEBI" id="CHEBI:59457"/>
        <dbReference type="ChEBI" id="CHEBI:73183"/>
        <dbReference type="EC" id="3.6.1.31"/>
    </reaction>
</comment>
<dbReference type="GO" id="GO:0004636">
    <property type="term" value="F:phosphoribosyl-ATP diphosphatase activity"/>
    <property type="evidence" value="ECO:0007669"/>
    <property type="project" value="UniProtKB-UniRule"/>
</dbReference>
<accession>A0A845QAK7</accession>
<evidence type="ECO:0000256" key="1">
    <source>
        <dbReference type="ARBA" id="ARBA00001460"/>
    </source>
</evidence>
<keyword evidence="6 11" id="KW-0028">Amino-acid biosynthesis</keyword>
<dbReference type="GeneID" id="300656036"/>
<dbReference type="NCBIfam" id="TIGR03188">
    <property type="entry name" value="histidine_hisI"/>
    <property type="match status" value="1"/>
</dbReference>
<dbReference type="Pfam" id="PF01503">
    <property type="entry name" value="PRA-PH"/>
    <property type="match status" value="1"/>
</dbReference>
<keyword evidence="5 11" id="KW-0963">Cytoplasm</keyword>
<dbReference type="RefSeq" id="WP_160587123.1">
    <property type="nucleotide sequence ID" value="NZ_BMHN01000001.1"/>
</dbReference>
<keyword evidence="10 11" id="KW-0368">Histidine biosynthesis</keyword>
<evidence type="ECO:0000256" key="9">
    <source>
        <dbReference type="ARBA" id="ARBA00022840"/>
    </source>
</evidence>
<comment type="pathway">
    <text evidence="3 11">Amino-acid biosynthesis; L-histidine biosynthesis; L-histidine from 5-phospho-alpha-D-ribose 1-diphosphate: step 2/9.</text>
</comment>
<protein>
    <recommendedName>
        <fullName evidence="11">Phosphoribosyl-ATP pyrophosphatase</fullName>
        <shortName evidence="11">PRA-PH</shortName>
        <ecNumber evidence="11">3.6.1.31</ecNumber>
    </recommendedName>
</protein>
<dbReference type="NCBIfam" id="NF001613">
    <property type="entry name" value="PRK00400.1-5"/>
    <property type="match status" value="1"/>
</dbReference>
<reference evidence="12 13" key="1">
    <citation type="journal article" date="2016" name="Int. J. Syst. Evol. Microbiol.">
        <title>Pyruvatibacter mobilis gen. nov., sp. nov., a marine bacterium from the culture broth of Picochlorum sp. 122.</title>
        <authorList>
            <person name="Wang G."/>
            <person name="Tang M."/>
            <person name="Wu H."/>
            <person name="Dai S."/>
            <person name="Li T."/>
            <person name="Chen C."/>
            <person name="He H."/>
            <person name="Fan J."/>
            <person name="Xiang W."/>
            <person name="Li X."/>
        </authorList>
    </citation>
    <scope>NUCLEOTIDE SEQUENCE [LARGE SCALE GENOMIC DNA]</scope>
    <source>
        <strain evidence="12 13">GYP-11</strain>
    </source>
</reference>
<evidence type="ECO:0000256" key="2">
    <source>
        <dbReference type="ARBA" id="ARBA00004496"/>
    </source>
</evidence>
<keyword evidence="7 11" id="KW-0547">Nucleotide-binding</keyword>
<dbReference type="InterPro" id="IPR008179">
    <property type="entry name" value="HisE"/>
</dbReference>
<organism evidence="12 13">
    <name type="scientific">Pyruvatibacter mobilis</name>
    <dbReference type="NCBI Taxonomy" id="1712261"/>
    <lineage>
        <taxon>Bacteria</taxon>
        <taxon>Pseudomonadati</taxon>
        <taxon>Pseudomonadota</taxon>
        <taxon>Alphaproteobacteria</taxon>
        <taxon>Hyphomicrobiales</taxon>
        <taxon>Parvibaculaceae</taxon>
        <taxon>Pyruvatibacter</taxon>
    </lineage>
</organism>
<dbReference type="OrthoDB" id="9814738at2"/>
<dbReference type="GO" id="GO:0005524">
    <property type="term" value="F:ATP binding"/>
    <property type="evidence" value="ECO:0007669"/>
    <property type="project" value="UniProtKB-KW"/>
</dbReference>
<evidence type="ECO:0000256" key="10">
    <source>
        <dbReference type="ARBA" id="ARBA00023102"/>
    </source>
</evidence>
<dbReference type="CDD" id="cd11534">
    <property type="entry name" value="NTP-PPase_HisIE_like"/>
    <property type="match status" value="1"/>
</dbReference>
<dbReference type="GO" id="GO:0005737">
    <property type="term" value="C:cytoplasm"/>
    <property type="evidence" value="ECO:0007669"/>
    <property type="project" value="UniProtKB-SubCell"/>
</dbReference>
<proteinExistence type="inferred from homology"/>
<sequence length="114" mass="12004">MSSQTENPGPEVLARLAASIVARRGTDPSESYTAKLLGKGVEKCAQKLGEEAVETAISAASRDKAGVVSESADVLYHLLVLWAAMDVDPSDVYGELARREGVSGIAEKASRKQS</sequence>
<evidence type="ECO:0000256" key="7">
    <source>
        <dbReference type="ARBA" id="ARBA00022741"/>
    </source>
</evidence>
<dbReference type="Gene3D" id="1.10.287.1080">
    <property type="entry name" value="MazG-like"/>
    <property type="match status" value="1"/>
</dbReference>
<dbReference type="UniPathway" id="UPA00031">
    <property type="reaction ID" value="UER00007"/>
</dbReference>
<dbReference type="HAMAP" id="MF_01020">
    <property type="entry name" value="HisE"/>
    <property type="match status" value="1"/>
</dbReference>
<name>A0A845QAK7_9HYPH</name>
<comment type="similarity">
    <text evidence="4 11">Belongs to the PRA-PH family.</text>
</comment>
<keyword evidence="13" id="KW-1185">Reference proteome</keyword>
<dbReference type="PANTHER" id="PTHR42945">
    <property type="entry name" value="HISTIDINE BIOSYNTHESIS BIFUNCTIONAL PROTEIN"/>
    <property type="match status" value="1"/>
</dbReference>
<keyword evidence="9 11" id="KW-0067">ATP-binding</keyword>